<name>A0ABY7E522_MYAAR</name>
<protein>
    <submittedName>
        <fullName evidence="1">Uncharacterized protein</fullName>
    </submittedName>
</protein>
<dbReference type="Proteomes" id="UP001164746">
    <property type="component" value="Chromosome 4"/>
</dbReference>
<evidence type="ECO:0000313" key="2">
    <source>
        <dbReference type="Proteomes" id="UP001164746"/>
    </source>
</evidence>
<reference evidence="1" key="1">
    <citation type="submission" date="2022-11" db="EMBL/GenBank/DDBJ databases">
        <title>Centuries of genome instability and evolution in soft-shell clam transmissible cancer (bioRxiv).</title>
        <authorList>
            <person name="Hart S.F.M."/>
            <person name="Yonemitsu M.A."/>
            <person name="Giersch R.M."/>
            <person name="Beal B.F."/>
            <person name="Arriagada G."/>
            <person name="Davis B.W."/>
            <person name="Ostrander E.A."/>
            <person name="Goff S.P."/>
            <person name="Metzger M.J."/>
        </authorList>
    </citation>
    <scope>NUCLEOTIDE SEQUENCE</scope>
    <source>
        <strain evidence="1">MELC-2E11</strain>
        <tissue evidence="1">Siphon/mantle</tissue>
    </source>
</reference>
<proteinExistence type="predicted"/>
<organism evidence="1 2">
    <name type="scientific">Mya arenaria</name>
    <name type="common">Soft-shell clam</name>
    <dbReference type="NCBI Taxonomy" id="6604"/>
    <lineage>
        <taxon>Eukaryota</taxon>
        <taxon>Metazoa</taxon>
        <taxon>Spiralia</taxon>
        <taxon>Lophotrochozoa</taxon>
        <taxon>Mollusca</taxon>
        <taxon>Bivalvia</taxon>
        <taxon>Autobranchia</taxon>
        <taxon>Heteroconchia</taxon>
        <taxon>Euheterodonta</taxon>
        <taxon>Imparidentia</taxon>
        <taxon>Neoheterodontei</taxon>
        <taxon>Myida</taxon>
        <taxon>Myoidea</taxon>
        <taxon>Myidae</taxon>
        <taxon>Mya</taxon>
    </lineage>
</organism>
<keyword evidence="2" id="KW-1185">Reference proteome</keyword>
<gene>
    <name evidence="1" type="ORF">MAR_010625</name>
</gene>
<evidence type="ECO:0000313" key="1">
    <source>
        <dbReference type="EMBL" id="WAR04067.1"/>
    </source>
</evidence>
<accession>A0ABY7E522</accession>
<sequence length="84" mass="9994">MNILRRTAVLEGFNQQILILNRVWNKKKRLAILSPRIPSERQKTYPYKESLKKQILMRHLTNNFGMGRKAVMEKHAPRRISSHL</sequence>
<dbReference type="EMBL" id="CP111015">
    <property type="protein sequence ID" value="WAR04067.1"/>
    <property type="molecule type" value="Genomic_DNA"/>
</dbReference>